<feature type="region of interest" description="Disordered" evidence="13">
    <location>
        <begin position="1349"/>
        <end position="1411"/>
    </location>
</feature>
<dbReference type="PROSITE" id="PS51666">
    <property type="entry name" value="QLQ"/>
    <property type="match status" value="1"/>
</dbReference>
<evidence type="ECO:0000259" key="16">
    <source>
        <dbReference type="PROSITE" id="PS51194"/>
    </source>
</evidence>
<keyword evidence="6" id="KW-0156">Chromatin regulator</keyword>
<dbReference type="SMART" id="SM00592">
    <property type="entry name" value="BRK"/>
    <property type="match status" value="1"/>
</dbReference>
<dbReference type="Pfam" id="PF07529">
    <property type="entry name" value="HSA"/>
    <property type="match status" value="1"/>
</dbReference>
<evidence type="ECO:0000256" key="2">
    <source>
        <dbReference type="ARBA" id="ARBA00022741"/>
    </source>
</evidence>
<dbReference type="GO" id="GO:0006325">
    <property type="term" value="P:chromatin organization"/>
    <property type="evidence" value="ECO:0007669"/>
    <property type="project" value="UniProtKB-KW"/>
</dbReference>
<dbReference type="PROSITE" id="PS51192">
    <property type="entry name" value="HELICASE_ATP_BIND_1"/>
    <property type="match status" value="1"/>
</dbReference>
<gene>
    <name evidence="19" type="ORF">AFUS01_LOCUS43635</name>
</gene>
<evidence type="ECO:0000256" key="12">
    <source>
        <dbReference type="PROSITE-ProRule" id="PRU00035"/>
    </source>
</evidence>
<dbReference type="SMART" id="SM00951">
    <property type="entry name" value="QLQ"/>
    <property type="match status" value="1"/>
</dbReference>
<evidence type="ECO:0000313" key="20">
    <source>
        <dbReference type="Proteomes" id="UP000708208"/>
    </source>
</evidence>
<dbReference type="InterPro" id="IPR006576">
    <property type="entry name" value="BRK_domain"/>
</dbReference>
<feature type="compositionally biased region" description="Low complexity" evidence="13">
    <location>
        <begin position="1559"/>
        <end position="1573"/>
    </location>
</feature>
<dbReference type="PROSITE" id="PS51204">
    <property type="entry name" value="HSA"/>
    <property type="match status" value="1"/>
</dbReference>
<organism evidence="19 20">
    <name type="scientific">Allacma fusca</name>
    <dbReference type="NCBI Taxonomy" id="39272"/>
    <lineage>
        <taxon>Eukaryota</taxon>
        <taxon>Metazoa</taxon>
        <taxon>Ecdysozoa</taxon>
        <taxon>Arthropoda</taxon>
        <taxon>Hexapoda</taxon>
        <taxon>Collembola</taxon>
        <taxon>Symphypleona</taxon>
        <taxon>Sminthuridae</taxon>
        <taxon>Allacma</taxon>
    </lineage>
</organism>
<feature type="domain" description="Helicase ATP-binding" evidence="15">
    <location>
        <begin position="748"/>
        <end position="913"/>
    </location>
</feature>
<dbReference type="InterPro" id="IPR049730">
    <property type="entry name" value="SNF2/RAD54-like_C"/>
</dbReference>
<evidence type="ECO:0000256" key="4">
    <source>
        <dbReference type="ARBA" id="ARBA00022806"/>
    </source>
</evidence>
<evidence type="ECO:0000259" key="17">
    <source>
        <dbReference type="PROSITE" id="PS51204"/>
    </source>
</evidence>
<dbReference type="CDD" id="cd18793">
    <property type="entry name" value="SF2_C_SNF"/>
    <property type="match status" value="1"/>
</dbReference>
<feature type="compositionally biased region" description="Basic residues" evidence="13">
    <location>
        <begin position="1361"/>
        <end position="1374"/>
    </location>
</feature>
<evidence type="ECO:0000256" key="8">
    <source>
        <dbReference type="ARBA" id="ARBA00023117"/>
    </source>
</evidence>
<comment type="caution">
    <text evidence="19">The sequence shown here is derived from an EMBL/GenBank/DDBJ whole genome shotgun (WGS) entry which is preliminary data.</text>
</comment>
<feature type="compositionally biased region" description="Acidic residues" evidence="13">
    <location>
        <begin position="1295"/>
        <end position="1309"/>
    </location>
</feature>
<dbReference type="SMART" id="SM00487">
    <property type="entry name" value="DEXDc"/>
    <property type="match status" value="1"/>
</dbReference>
<dbReference type="GO" id="GO:0048731">
    <property type="term" value="P:system development"/>
    <property type="evidence" value="ECO:0007669"/>
    <property type="project" value="UniProtKB-ARBA"/>
</dbReference>
<dbReference type="SMART" id="SM00297">
    <property type="entry name" value="BROMO"/>
    <property type="match status" value="1"/>
</dbReference>
<dbReference type="PANTHER" id="PTHR10799">
    <property type="entry name" value="SNF2/RAD54 HELICASE FAMILY"/>
    <property type="match status" value="1"/>
</dbReference>
<dbReference type="GO" id="GO:0042393">
    <property type="term" value="F:histone binding"/>
    <property type="evidence" value="ECO:0007669"/>
    <property type="project" value="InterPro"/>
</dbReference>
<feature type="compositionally biased region" description="Pro residues" evidence="13">
    <location>
        <begin position="209"/>
        <end position="224"/>
    </location>
</feature>
<evidence type="ECO:0000259" key="14">
    <source>
        <dbReference type="PROSITE" id="PS50014"/>
    </source>
</evidence>
<feature type="compositionally biased region" description="Low complexity" evidence="13">
    <location>
        <begin position="77"/>
        <end position="86"/>
    </location>
</feature>
<evidence type="ECO:0000259" key="15">
    <source>
        <dbReference type="PROSITE" id="PS51192"/>
    </source>
</evidence>
<evidence type="ECO:0000259" key="18">
    <source>
        <dbReference type="PROSITE" id="PS51666"/>
    </source>
</evidence>
<dbReference type="SMART" id="SM01314">
    <property type="entry name" value="SnAC"/>
    <property type="match status" value="1"/>
</dbReference>
<evidence type="ECO:0000256" key="3">
    <source>
        <dbReference type="ARBA" id="ARBA00022801"/>
    </source>
</evidence>
<feature type="compositionally biased region" description="Pro residues" evidence="13">
    <location>
        <begin position="657"/>
        <end position="671"/>
    </location>
</feature>
<keyword evidence="10" id="KW-0804">Transcription</keyword>
<sequence length="1625" mass="184066">MGPPQAPSPMAPPSSGSQMPSQSSQSPMQPPPNQSTGQMSLGPPQHHPGGVPSQMPGPPHHMGNYPPGPPQNPMPSHPSMHHQQPNAPGPGPDSINALQRAISTMEEKGMQDDPRYSQLLAMRARSSMGPPNAPPQDPNMPPRPSYGSVPGGPSMGVGVNDPSKPSLFSQLQLQQLKAQIMGYRYLARNQPLNSQIIAAIKGQRAEVPPSVPPPGAYPPRPPQPGSLSMGAPPVRMPIAGVPPVHPPQVTMPNSGLPQVHMNGPIAAQGPPPPNVVQPPASSPIPPPVGSGPPPSSIPPPQQQPPAVRPPGPGQPQPPSLPSQVPQPQKQNRLTPMAKPVGIDPLSVLQERENRLNNRVMLRLQELTSLPTTMAEDIRRKAQIELRALRLLNFQRQLRQEVVACIRRDSTLETSLQIKAYKRTKRQGLREARATEKLEKQQKLEAERRRRQKHQEFLQSVMQHGKDLREYHKNNQLKVGRLNKAVLLYHANAEREQKKEQERIEKERMRRLMAEDEEGYRKLIDQKKDKRLAFLLSQTDEYIANLTEMVKQHKQEQRRKLREQKKKKKKTPKEGELESVEGATDETSQTREVRVTVVETSSGKVLSGDEAPTASQVQAWLEMHPGWEVVPREEDEEEEDGSDDEESEEEDQRVVEPKPAPPPPPPPPPVVIPPLAEITEAVVEAVPDEIVKDVIHKAKVEDDEYKNQTGEQSYYGIAHTIREEVTEQASILVNGKLKEYQIKGLEWLVSLYNNNLNGILADEMGLGKTIQTIALITFLMDKKKNLGPFLIIVPLSTLSNWVLEFEKWAPTVNVVAYKGSPLGRRQIQNSMRATKFNVLLTTYEYIIKDKAVLAKLRWKYMIIDEGHRMKNHHCKLTQVLNTHYLAPHRLLLTGTPLQNKLPELWALLNFLLPSIFKSCSTFEQWFNAPFATTGEKVELNEEETILIIRRLHKVLRPFLLRRLKKEVESQLPDKVEYIIKCDMSGLQRTLYRHMQTKGVLLTDGSEKGKTGKGGSKALMNTIMQLRKMCNHPFMFQHIEDIYCDSTGVVTNDLYRTSGKFELLDRILPKLKATNHRVLLFCQMTQLMTIMEDYMNYREFKYLRLDGTTRSEDRGDLLKKFNDPNSDYFIFLLSTRAGGLGLNLQAADTVVIFDSDWNPHQDLQAQDRAHRIGQKNEVRVLRLMTVNSVEERILAAARYKLNMDEKVIQAGMFDQKSTGADRKLFLQSILHQDEADDEEENEVPDDETVNQMIARSEAEFEQFQKMDLDRKKEDAEDPTSKARLMEESELPDWLLREDDEGDRWADDDDEDKFNYGRGSRQRKEVDYSDSLTEKEWLKVIGECVDDDGVDVEEESMLGNGDKKGRKRMRAKSKKRGRYDDDDEEEAIQKKRRRMKGSNGNGNGNGNDKSPRLKRQMKKLMDVIITYQDRDGRVLSDPFMKLPSRRELPDYYEVIKKPVDIKKILSKIEENKYTDLDELERDFMQLCRNAQTYNEEASLIYEDSIVLDSVFTNARKRLEQEESAEEMEDEAKVVPMDDEDEEGGSDEDQALKMRIKIKKKGSGSMTAASSSGSGDAARPKRKRMKRYVSDEDDDQDDDEDNASENPGSSRSSSRVSSPAPGGPRRSAR</sequence>
<feature type="region of interest" description="Disordered" evidence="13">
    <location>
        <begin position="430"/>
        <end position="450"/>
    </location>
</feature>
<dbReference type="Pfam" id="PF14619">
    <property type="entry name" value="SnAC"/>
    <property type="match status" value="1"/>
</dbReference>
<feature type="compositionally biased region" description="Basic and acidic residues" evidence="13">
    <location>
        <begin position="105"/>
        <end position="115"/>
    </location>
</feature>
<proteinExistence type="predicted"/>
<dbReference type="Pfam" id="PF08880">
    <property type="entry name" value="QLQ"/>
    <property type="match status" value="1"/>
</dbReference>
<feature type="compositionally biased region" description="Pro residues" evidence="13">
    <location>
        <begin position="66"/>
        <end position="76"/>
    </location>
</feature>
<dbReference type="InterPro" id="IPR014978">
    <property type="entry name" value="Gln-Leu-Gln_QLQ"/>
</dbReference>
<dbReference type="InterPro" id="IPR001487">
    <property type="entry name" value="Bromodomain"/>
</dbReference>
<accession>A0A8J2LPN0</accession>
<feature type="region of interest" description="Disordered" evidence="13">
    <location>
        <begin position="552"/>
        <end position="593"/>
    </location>
</feature>
<feature type="compositionally biased region" description="Low complexity" evidence="13">
    <location>
        <begin position="13"/>
        <end position="27"/>
    </location>
</feature>
<dbReference type="GO" id="GO:0005634">
    <property type="term" value="C:nucleus"/>
    <property type="evidence" value="ECO:0007669"/>
    <property type="project" value="UniProtKB-SubCell"/>
</dbReference>
<evidence type="ECO:0000256" key="13">
    <source>
        <dbReference type="SAM" id="MobiDB-lite"/>
    </source>
</evidence>
<dbReference type="InterPro" id="IPR000330">
    <property type="entry name" value="SNF2_N"/>
</dbReference>
<dbReference type="FunFam" id="3.40.50.300:FF:003020">
    <property type="entry name" value="SNF2-related domain-containing protein"/>
    <property type="match status" value="1"/>
</dbReference>
<feature type="domain" description="Bromo" evidence="14">
    <location>
        <begin position="1428"/>
        <end position="1498"/>
    </location>
</feature>
<dbReference type="InterPro" id="IPR014012">
    <property type="entry name" value="HSA_dom"/>
</dbReference>
<dbReference type="PROSITE" id="PS00633">
    <property type="entry name" value="BROMODOMAIN_1"/>
    <property type="match status" value="1"/>
</dbReference>
<evidence type="ECO:0000256" key="7">
    <source>
        <dbReference type="ARBA" id="ARBA00023015"/>
    </source>
</evidence>
<dbReference type="Pfam" id="PF00176">
    <property type="entry name" value="SNF2-rel_dom"/>
    <property type="match status" value="1"/>
</dbReference>
<feature type="domain" description="HSA" evidence="17">
    <location>
        <begin position="441"/>
        <end position="513"/>
    </location>
</feature>
<feature type="compositionally biased region" description="Pro residues" evidence="13">
    <location>
        <begin position="269"/>
        <end position="320"/>
    </location>
</feature>
<feature type="region of interest" description="Disordered" evidence="13">
    <location>
        <begin position="203"/>
        <end position="340"/>
    </location>
</feature>
<keyword evidence="4" id="KW-0347">Helicase</keyword>
<dbReference type="PROSITE" id="PS51194">
    <property type="entry name" value="HELICASE_CTER"/>
    <property type="match status" value="1"/>
</dbReference>
<feature type="region of interest" description="Disordered" evidence="13">
    <location>
        <begin position="1"/>
        <end position="165"/>
    </location>
</feature>
<keyword evidence="7" id="KW-0805">Transcription regulation</keyword>
<dbReference type="GO" id="GO:0004386">
    <property type="term" value="F:helicase activity"/>
    <property type="evidence" value="ECO:0007669"/>
    <property type="project" value="UniProtKB-KW"/>
</dbReference>
<protein>
    <recommendedName>
        <fullName evidence="21">ATP-dependent helicase brm</fullName>
    </recommendedName>
</protein>
<dbReference type="Pfam" id="PF07533">
    <property type="entry name" value="BRK"/>
    <property type="match status" value="1"/>
</dbReference>
<evidence type="ECO:0008006" key="21">
    <source>
        <dbReference type="Google" id="ProtNLM"/>
    </source>
</evidence>
<dbReference type="Pfam" id="PF00271">
    <property type="entry name" value="Helicase_C"/>
    <property type="match status" value="1"/>
</dbReference>
<dbReference type="SMART" id="SM00490">
    <property type="entry name" value="HELICc"/>
    <property type="match status" value="1"/>
</dbReference>
<evidence type="ECO:0000256" key="11">
    <source>
        <dbReference type="ARBA" id="ARBA00023242"/>
    </source>
</evidence>
<feature type="region of interest" description="Disordered" evidence="13">
    <location>
        <begin position="625"/>
        <end position="671"/>
    </location>
</feature>
<feature type="domain" description="Helicase C-terminal" evidence="16">
    <location>
        <begin position="1061"/>
        <end position="1223"/>
    </location>
</feature>
<dbReference type="GO" id="GO:0048513">
    <property type="term" value="P:animal organ development"/>
    <property type="evidence" value="ECO:0007669"/>
    <property type="project" value="UniProtKB-ARBA"/>
</dbReference>
<dbReference type="CDD" id="cd17996">
    <property type="entry name" value="DEXHc_SMARCA2_SMARCA4"/>
    <property type="match status" value="1"/>
</dbReference>
<dbReference type="InterPro" id="IPR014001">
    <property type="entry name" value="Helicase_ATP-bd"/>
</dbReference>
<keyword evidence="11" id="KW-0539">Nucleus</keyword>
<dbReference type="FunFam" id="1.20.5.170:FF:000008">
    <property type="entry name" value="probable global transcription activator SNF2L2 isoform X1"/>
    <property type="match status" value="1"/>
</dbReference>
<feature type="region of interest" description="Disordered" evidence="13">
    <location>
        <begin position="1516"/>
        <end position="1625"/>
    </location>
</feature>
<comment type="subcellular location">
    <subcellularLocation>
        <location evidence="1">Nucleus</location>
    </subcellularLocation>
</comment>
<evidence type="ECO:0000256" key="9">
    <source>
        <dbReference type="ARBA" id="ARBA00023159"/>
    </source>
</evidence>
<dbReference type="InterPro" id="IPR029295">
    <property type="entry name" value="SnAC"/>
</dbReference>
<dbReference type="EMBL" id="CAJVCH010570108">
    <property type="protein sequence ID" value="CAG7834097.1"/>
    <property type="molecule type" value="Genomic_DNA"/>
</dbReference>
<evidence type="ECO:0000256" key="1">
    <source>
        <dbReference type="ARBA" id="ARBA00004123"/>
    </source>
</evidence>
<evidence type="ECO:0000313" key="19">
    <source>
        <dbReference type="EMBL" id="CAG7834097.1"/>
    </source>
</evidence>
<feature type="compositionally biased region" description="Low complexity" evidence="13">
    <location>
        <begin position="1603"/>
        <end position="1625"/>
    </location>
</feature>
<dbReference type="GO" id="GO:0016787">
    <property type="term" value="F:hydrolase activity"/>
    <property type="evidence" value="ECO:0007669"/>
    <property type="project" value="UniProtKB-KW"/>
</dbReference>
<keyword evidence="9" id="KW-0010">Activator</keyword>
<name>A0A8J2LPN0_9HEXA</name>
<feature type="domain" description="QLQ" evidence="18">
    <location>
        <begin position="167"/>
        <end position="202"/>
    </location>
</feature>
<feature type="compositionally biased region" description="Pro residues" evidence="13">
    <location>
        <begin position="1"/>
        <end position="12"/>
    </location>
</feature>
<keyword evidence="8 12" id="KW-0103">Bromodomain</keyword>
<reference evidence="19" key="1">
    <citation type="submission" date="2021-06" db="EMBL/GenBank/DDBJ databases">
        <authorList>
            <person name="Hodson N. C."/>
            <person name="Mongue J. A."/>
            <person name="Jaron S. K."/>
        </authorList>
    </citation>
    <scope>NUCLEOTIDE SEQUENCE</scope>
</reference>
<feature type="compositionally biased region" description="Basic and acidic residues" evidence="13">
    <location>
        <begin position="430"/>
        <end position="447"/>
    </location>
</feature>
<dbReference type="InterPro" id="IPR001650">
    <property type="entry name" value="Helicase_C-like"/>
</dbReference>
<feature type="compositionally biased region" description="Basic residues" evidence="13">
    <location>
        <begin position="555"/>
        <end position="570"/>
    </location>
</feature>
<dbReference type="FunFam" id="3.40.50.10810:FF:000008">
    <property type="entry name" value="Chromatin structure-remodeling complex subunit snf21"/>
    <property type="match status" value="1"/>
</dbReference>
<feature type="compositionally biased region" description="Acidic residues" evidence="13">
    <location>
        <begin position="632"/>
        <end position="650"/>
    </location>
</feature>
<dbReference type="GO" id="GO:0006355">
    <property type="term" value="P:regulation of DNA-templated transcription"/>
    <property type="evidence" value="ECO:0007669"/>
    <property type="project" value="InterPro"/>
</dbReference>
<evidence type="ECO:0000256" key="10">
    <source>
        <dbReference type="ARBA" id="ARBA00023163"/>
    </source>
</evidence>
<feature type="compositionally biased region" description="Pro residues" evidence="13">
    <location>
        <begin position="131"/>
        <end position="144"/>
    </location>
</feature>
<keyword evidence="5" id="KW-0067">ATP-binding</keyword>
<feature type="compositionally biased region" description="Acidic residues" evidence="13">
    <location>
        <begin position="1533"/>
        <end position="1545"/>
    </location>
</feature>
<evidence type="ECO:0000256" key="5">
    <source>
        <dbReference type="ARBA" id="ARBA00022840"/>
    </source>
</evidence>
<feature type="compositionally biased region" description="Acidic residues" evidence="13">
    <location>
        <begin position="1587"/>
        <end position="1599"/>
    </location>
</feature>
<feature type="region of interest" description="Disordered" evidence="13">
    <location>
        <begin position="1265"/>
        <end position="1326"/>
    </location>
</feature>
<dbReference type="Pfam" id="PF00439">
    <property type="entry name" value="Bromodomain"/>
    <property type="match status" value="1"/>
</dbReference>
<dbReference type="OrthoDB" id="6017at2759"/>
<evidence type="ECO:0000256" key="6">
    <source>
        <dbReference type="ARBA" id="ARBA00022853"/>
    </source>
</evidence>
<dbReference type="InterPro" id="IPR018359">
    <property type="entry name" value="Bromodomain_CS"/>
</dbReference>
<keyword evidence="20" id="KW-1185">Reference proteome</keyword>
<dbReference type="GO" id="GO:0005524">
    <property type="term" value="F:ATP binding"/>
    <property type="evidence" value="ECO:0007669"/>
    <property type="project" value="UniProtKB-KW"/>
</dbReference>
<dbReference type="SMART" id="SM00573">
    <property type="entry name" value="HSA"/>
    <property type="match status" value="1"/>
</dbReference>
<dbReference type="FunFam" id="1.20.920.10:FF:000041">
    <property type="entry name" value="ATP-dependent helicase brm"/>
    <property type="match status" value="1"/>
</dbReference>
<keyword evidence="2" id="KW-0547">Nucleotide-binding</keyword>
<feature type="compositionally biased region" description="Basic and acidic residues" evidence="13">
    <location>
        <begin position="1265"/>
        <end position="1284"/>
    </location>
</feature>
<dbReference type="Proteomes" id="UP000708208">
    <property type="component" value="Unassembled WGS sequence"/>
</dbReference>
<dbReference type="PROSITE" id="PS50014">
    <property type="entry name" value="BROMODOMAIN_2"/>
    <property type="match status" value="1"/>
</dbReference>
<keyword evidence="3" id="KW-0378">Hydrolase</keyword>